<dbReference type="PANTHER" id="PTHR47506:SF1">
    <property type="entry name" value="HTH-TYPE TRANSCRIPTIONAL REGULATOR YJDC"/>
    <property type="match status" value="1"/>
</dbReference>
<dbReference type="SUPFAM" id="SSF46689">
    <property type="entry name" value="Homeodomain-like"/>
    <property type="match status" value="1"/>
</dbReference>
<dbReference type="InterPro" id="IPR011075">
    <property type="entry name" value="TetR_C"/>
</dbReference>
<name>A0A3B0ZWB3_9ZZZZ</name>
<gene>
    <name evidence="5" type="ORF">MNBD_GAMMA17-1001</name>
</gene>
<protein>
    <submittedName>
        <fullName evidence="5">Transcriptional regulator, AcrR family</fullName>
    </submittedName>
</protein>
<dbReference type="AlphaFoldDB" id="A0A3B0ZWB3"/>
<dbReference type="GO" id="GO:0003677">
    <property type="term" value="F:DNA binding"/>
    <property type="evidence" value="ECO:0007669"/>
    <property type="project" value="UniProtKB-KW"/>
</dbReference>
<dbReference type="Pfam" id="PF00440">
    <property type="entry name" value="TetR_N"/>
    <property type="match status" value="1"/>
</dbReference>
<evidence type="ECO:0000256" key="3">
    <source>
        <dbReference type="ARBA" id="ARBA00023163"/>
    </source>
</evidence>
<dbReference type="Gene3D" id="1.10.357.10">
    <property type="entry name" value="Tetracycline Repressor, domain 2"/>
    <property type="match status" value="1"/>
</dbReference>
<proteinExistence type="predicted"/>
<dbReference type="InterPro" id="IPR009057">
    <property type="entry name" value="Homeodomain-like_sf"/>
</dbReference>
<dbReference type="Pfam" id="PF16925">
    <property type="entry name" value="TetR_C_13"/>
    <property type="match status" value="1"/>
</dbReference>
<evidence type="ECO:0000259" key="4">
    <source>
        <dbReference type="PROSITE" id="PS50977"/>
    </source>
</evidence>
<evidence type="ECO:0000256" key="1">
    <source>
        <dbReference type="ARBA" id="ARBA00023015"/>
    </source>
</evidence>
<dbReference type="InterPro" id="IPR036271">
    <property type="entry name" value="Tet_transcr_reg_TetR-rel_C_sf"/>
</dbReference>
<dbReference type="SUPFAM" id="SSF48498">
    <property type="entry name" value="Tetracyclin repressor-like, C-terminal domain"/>
    <property type="match status" value="1"/>
</dbReference>
<feature type="domain" description="HTH tetR-type" evidence="4">
    <location>
        <begin position="7"/>
        <end position="67"/>
    </location>
</feature>
<keyword evidence="2" id="KW-0238">DNA-binding</keyword>
<organism evidence="5">
    <name type="scientific">hydrothermal vent metagenome</name>
    <dbReference type="NCBI Taxonomy" id="652676"/>
    <lineage>
        <taxon>unclassified sequences</taxon>
        <taxon>metagenomes</taxon>
        <taxon>ecological metagenomes</taxon>
    </lineage>
</organism>
<keyword evidence="3" id="KW-0804">Transcription</keyword>
<evidence type="ECO:0000256" key="2">
    <source>
        <dbReference type="ARBA" id="ARBA00023125"/>
    </source>
</evidence>
<sequence length="194" mass="21973">MAGPNKQFDQDEALTKAMHAFWKRGYEATSMQDLVSIMEINRASMYQTYGNKQTLFLASIDCYIKKILEQITQSLDLPGSPLENLKSLFKHVIGQSLQSKMHGCFIANTAIELGPHDPQIAEKLRAVWHQFETTFMTLIQRAIDNQELPPDASAAQLALLLNINFQGLIIKTKVDTPKEELFSSIETLFELIQK</sequence>
<keyword evidence="1" id="KW-0805">Transcription regulation</keyword>
<dbReference type="Gene3D" id="1.10.10.60">
    <property type="entry name" value="Homeodomain-like"/>
    <property type="match status" value="1"/>
</dbReference>
<dbReference type="PANTHER" id="PTHR47506">
    <property type="entry name" value="TRANSCRIPTIONAL REGULATORY PROTEIN"/>
    <property type="match status" value="1"/>
</dbReference>
<dbReference type="PROSITE" id="PS50977">
    <property type="entry name" value="HTH_TETR_2"/>
    <property type="match status" value="1"/>
</dbReference>
<dbReference type="EMBL" id="UOFQ01000177">
    <property type="protein sequence ID" value="VAW90219.1"/>
    <property type="molecule type" value="Genomic_DNA"/>
</dbReference>
<accession>A0A3B0ZWB3</accession>
<reference evidence="5" key="1">
    <citation type="submission" date="2018-06" db="EMBL/GenBank/DDBJ databases">
        <authorList>
            <person name="Zhirakovskaya E."/>
        </authorList>
    </citation>
    <scope>NUCLEOTIDE SEQUENCE</scope>
</reference>
<evidence type="ECO:0000313" key="5">
    <source>
        <dbReference type="EMBL" id="VAW90219.1"/>
    </source>
</evidence>
<dbReference type="InterPro" id="IPR001647">
    <property type="entry name" value="HTH_TetR"/>
</dbReference>